<keyword evidence="2" id="KW-0472">Membrane</keyword>
<evidence type="ECO:0000256" key="1">
    <source>
        <dbReference type="SAM" id="MobiDB-lite"/>
    </source>
</evidence>
<evidence type="ECO:0000313" key="4">
    <source>
        <dbReference type="Proteomes" id="UP000762676"/>
    </source>
</evidence>
<comment type="caution">
    <text evidence="3">The sequence shown here is derived from an EMBL/GenBank/DDBJ whole genome shotgun (WGS) entry which is preliminary data.</text>
</comment>
<evidence type="ECO:0000256" key="2">
    <source>
        <dbReference type="SAM" id="Phobius"/>
    </source>
</evidence>
<gene>
    <name evidence="3" type="ORF">ElyMa_003082400</name>
</gene>
<feature type="region of interest" description="Disordered" evidence="1">
    <location>
        <begin position="211"/>
        <end position="340"/>
    </location>
</feature>
<keyword evidence="2" id="KW-1133">Transmembrane helix</keyword>
<feature type="region of interest" description="Disordered" evidence="1">
    <location>
        <begin position="439"/>
        <end position="472"/>
    </location>
</feature>
<organism evidence="3 4">
    <name type="scientific">Elysia marginata</name>
    <dbReference type="NCBI Taxonomy" id="1093978"/>
    <lineage>
        <taxon>Eukaryota</taxon>
        <taxon>Metazoa</taxon>
        <taxon>Spiralia</taxon>
        <taxon>Lophotrochozoa</taxon>
        <taxon>Mollusca</taxon>
        <taxon>Gastropoda</taxon>
        <taxon>Heterobranchia</taxon>
        <taxon>Euthyneura</taxon>
        <taxon>Panpulmonata</taxon>
        <taxon>Sacoglossa</taxon>
        <taxon>Placobranchoidea</taxon>
        <taxon>Plakobranchidae</taxon>
        <taxon>Elysia</taxon>
    </lineage>
</organism>
<accession>A0AAV4IMI9</accession>
<proteinExistence type="predicted"/>
<sequence>MRRRILRSNNGPIPVNVSSQNNAVFHVKTHHGRELSRLSKQTNEATIELPLTDHRHDHPNKPTNMRIVPEDFLPSGDAQPQIAERRTRREVRLGMLKPAQVTALVPACNRKQELTTFDGDNNIRFKIHVTDQKGAEKPTKILATLAKGAPIQRQDGMVKYTRSGFHTPTIREIGSNEDICELDNDQSKEKLKWSKNAHDLWNEALVRNSENSYSDRVNLKTRTHHKFGNTYENQQSRKNRRHVERQRKHTRKEQPVCDYRNRELIPDCELPSPLQSSSTSNATSEDSLTRSNETGSNYYGSREHRRGSRTRERYQQGASILKTATPHAVSPRRLNDNPFYAHDNRQLSRLQAPFEYLPTVRHSVQTCVTCQYTPCSACGTAICIVCMAEPCSSCRAPLCSACTIESFSANNQTLCVSCTLEKFPSYYNQLAYNRSASTGEIPRHHQPSGNVLMPQADTGEELSNRRSPDLSEYQTSRNVQVIRGPTNLPTIDLPRGVSPHGTPHNEPAVGPSQIIVPASGPPRVPLSNKPSNELIANQVPRDMMANQAGRNMIPNQVPREMVANQVAREMMANQVARDMGVNQMPRDMGANQIPRDMVANQVPRDVVANQGPREMVANQASRGMGPNQMPRDMVTNQVPRDVVANQVTRDMVANQTSRDIRANQAVRNLPTYLSPSDFQSSYPSPRHAPEYRSRSALPPGYPCSLSPCSPFIDYSARRNLPPLIPNYVCELNPYTPCDPVPEDLSYPSGSIIPRKNRFLQLMAGMRPSGSVHSCPSATSCCCCNYTQEDTGDKAPVIYPSSWVACARKRNPYDARYGWYEEESGVSTVMHVMWIVVPLVATYALGYYGMIRLMALNKFSRLAAALANTTLLYILNLEPDDLIVYPTDKPNIKQGVGRGPNMLSCSPIACSSPTTGAPDLDLPCSENYRSAP</sequence>
<dbReference type="AlphaFoldDB" id="A0AAV4IMI9"/>
<keyword evidence="4" id="KW-1185">Reference proteome</keyword>
<feature type="region of interest" description="Disordered" evidence="1">
    <location>
        <begin position="671"/>
        <end position="693"/>
    </location>
</feature>
<feature type="compositionally biased region" description="Basic residues" evidence="1">
    <location>
        <begin position="237"/>
        <end position="251"/>
    </location>
</feature>
<feature type="compositionally biased region" description="Polar residues" evidence="1">
    <location>
        <begin position="671"/>
        <end position="683"/>
    </location>
</feature>
<dbReference type="EMBL" id="BMAT01006374">
    <property type="protein sequence ID" value="GFS11310.1"/>
    <property type="molecule type" value="Genomic_DNA"/>
</dbReference>
<name>A0AAV4IMI9_9GAST</name>
<feature type="transmembrane region" description="Helical" evidence="2">
    <location>
        <begin position="831"/>
        <end position="850"/>
    </location>
</feature>
<reference evidence="3 4" key="1">
    <citation type="journal article" date="2021" name="Elife">
        <title>Chloroplast acquisition without the gene transfer in kleptoplastic sea slugs, Plakobranchus ocellatus.</title>
        <authorList>
            <person name="Maeda T."/>
            <person name="Takahashi S."/>
            <person name="Yoshida T."/>
            <person name="Shimamura S."/>
            <person name="Takaki Y."/>
            <person name="Nagai Y."/>
            <person name="Toyoda A."/>
            <person name="Suzuki Y."/>
            <person name="Arimoto A."/>
            <person name="Ishii H."/>
            <person name="Satoh N."/>
            <person name="Nishiyama T."/>
            <person name="Hasebe M."/>
            <person name="Maruyama T."/>
            <person name="Minagawa J."/>
            <person name="Obokata J."/>
            <person name="Shigenobu S."/>
        </authorList>
    </citation>
    <scope>NUCLEOTIDE SEQUENCE [LARGE SCALE GENOMIC DNA]</scope>
</reference>
<feature type="compositionally biased region" description="Basic and acidic residues" evidence="1">
    <location>
        <begin position="252"/>
        <end position="265"/>
    </location>
</feature>
<protein>
    <submittedName>
        <fullName evidence="3">DNA polymerase III subunits gamma and tau domain-containing protein</fullName>
    </submittedName>
</protein>
<feature type="compositionally biased region" description="Low complexity" evidence="1">
    <location>
        <begin position="269"/>
        <end position="286"/>
    </location>
</feature>
<keyword evidence="2" id="KW-0812">Transmembrane</keyword>
<evidence type="ECO:0000313" key="3">
    <source>
        <dbReference type="EMBL" id="GFS11310.1"/>
    </source>
</evidence>
<dbReference type="Proteomes" id="UP000762676">
    <property type="component" value="Unassembled WGS sequence"/>
</dbReference>
<feature type="compositionally biased region" description="Polar residues" evidence="1">
    <location>
        <begin position="289"/>
        <end position="299"/>
    </location>
</feature>